<dbReference type="GO" id="GO:0005829">
    <property type="term" value="C:cytosol"/>
    <property type="evidence" value="ECO:0007669"/>
    <property type="project" value="TreeGrafter"/>
</dbReference>
<keyword evidence="2" id="KW-0067">ATP-binding</keyword>
<dbReference type="Proteomes" id="UP000287651">
    <property type="component" value="Unassembled WGS sequence"/>
</dbReference>
<evidence type="ECO:0000256" key="1">
    <source>
        <dbReference type="ARBA" id="ARBA00022741"/>
    </source>
</evidence>
<proteinExistence type="predicted"/>
<dbReference type="AlphaFoldDB" id="A0A427AMY6"/>
<dbReference type="InterPro" id="IPR013126">
    <property type="entry name" value="Hsp_70_fam"/>
</dbReference>
<keyword evidence="1" id="KW-0547">Nucleotide-binding</keyword>
<protein>
    <submittedName>
        <fullName evidence="3">Uncharacterized protein</fullName>
    </submittedName>
</protein>
<name>A0A427AMY6_ENSVE</name>
<evidence type="ECO:0000313" key="3">
    <source>
        <dbReference type="EMBL" id="RRT77588.1"/>
    </source>
</evidence>
<dbReference type="InterPro" id="IPR029048">
    <property type="entry name" value="HSP70_C_sf"/>
</dbReference>
<organism evidence="3 4">
    <name type="scientific">Ensete ventricosum</name>
    <name type="common">Abyssinian banana</name>
    <name type="synonym">Musa ensete</name>
    <dbReference type="NCBI Taxonomy" id="4639"/>
    <lineage>
        <taxon>Eukaryota</taxon>
        <taxon>Viridiplantae</taxon>
        <taxon>Streptophyta</taxon>
        <taxon>Embryophyta</taxon>
        <taxon>Tracheophyta</taxon>
        <taxon>Spermatophyta</taxon>
        <taxon>Magnoliopsida</taxon>
        <taxon>Liliopsida</taxon>
        <taxon>Zingiberales</taxon>
        <taxon>Musaceae</taxon>
        <taxon>Ensete</taxon>
    </lineage>
</organism>
<evidence type="ECO:0000256" key="2">
    <source>
        <dbReference type="ARBA" id="ARBA00022840"/>
    </source>
</evidence>
<dbReference type="GO" id="GO:0140662">
    <property type="term" value="F:ATP-dependent protein folding chaperone"/>
    <property type="evidence" value="ECO:0007669"/>
    <property type="project" value="InterPro"/>
</dbReference>
<dbReference type="InterPro" id="IPR029047">
    <property type="entry name" value="HSP70_peptide-bd_sf"/>
</dbReference>
<gene>
    <name evidence="3" type="ORF">B296_00015656</name>
</gene>
<dbReference type="PANTHER" id="PTHR45639">
    <property type="entry name" value="HSC70CB, ISOFORM G-RELATED"/>
    <property type="match status" value="1"/>
</dbReference>
<sequence length="332" mass="38359">MKLFKLWILQVGPFPVHEGGRHKVKVKVRLNLHGIVSVESASVSMNLCLIEDDDNSTVSRDASRVDNMETEPATDLKSDSTVHTAENGIYEHAEHESIPTSDTSKAERLRRRHELLITETVYGGTTKEWLLEAQEQEKWLAYQDKLMEQTKDKKNALEAYVYEIRNKVTSNLVVISTPMLAYFLIMLLTASRQLVDPIENRYKDEEARAQATRELLKCIVDYRMAVSSVTTYERDVVSSTCHNILYDGSFDTLQFRHYPDIICFQVIDECNKAEQWLRERSQQQDSLPKNADPVLWSHEIKKRTEALDMYCSIFSIFFTILYLRCSLSSCIN</sequence>
<dbReference type="Gene3D" id="1.20.1270.10">
    <property type="match status" value="1"/>
</dbReference>
<comment type="caution">
    <text evidence="3">The sequence shown here is derived from an EMBL/GenBank/DDBJ whole genome shotgun (WGS) entry which is preliminary data.</text>
</comment>
<accession>A0A427AMY6</accession>
<dbReference type="GO" id="GO:0005524">
    <property type="term" value="F:ATP binding"/>
    <property type="evidence" value="ECO:0007669"/>
    <property type="project" value="UniProtKB-KW"/>
</dbReference>
<dbReference type="PANTHER" id="PTHR45639:SF10">
    <property type="entry name" value="HEAT SHOCK 70 KDA PROTEIN 16 ISOFORM X1"/>
    <property type="match status" value="1"/>
</dbReference>
<evidence type="ECO:0000313" key="4">
    <source>
        <dbReference type="Proteomes" id="UP000287651"/>
    </source>
</evidence>
<dbReference type="SUPFAM" id="SSF100934">
    <property type="entry name" value="Heat shock protein 70kD (HSP70), C-terminal subdomain"/>
    <property type="match status" value="1"/>
</dbReference>
<reference evidence="3 4" key="1">
    <citation type="journal article" date="2014" name="Agronomy (Basel)">
        <title>A Draft Genome Sequence for Ensete ventricosum, the Drought-Tolerant Tree Against Hunger.</title>
        <authorList>
            <person name="Harrison J."/>
            <person name="Moore K.A."/>
            <person name="Paszkiewicz K."/>
            <person name="Jones T."/>
            <person name="Grant M."/>
            <person name="Ambacheew D."/>
            <person name="Muzemil S."/>
            <person name="Studholme D.J."/>
        </authorList>
    </citation>
    <scope>NUCLEOTIDE SEQUENCE [LARGE SCALE GENOMIC DNA]</scope>
</reference>
<dbReference type="Gene3D" id="2.60.34.10">
    <property type="entry name" value="Substrate Binding Domain Of DNAk, Chain A, domain 1"/>
    <property type="match status" value="1"/>
</dbReference>
<dbReference type="EMBL" id="AMZH03001895">
    <property type="protein sequence ID" value="RRT77588.1"/>
    <property type="molecule type" value="Genomic_DNA"/>
</dbReference>
<dbReference type="GO" id="GO:0005634">
    <property type="term" value="C:nucleus"/>
    <property type="evidence" value="ECO:0007669"/>
    <property type="project" value="TreeGrafter"/>
</dbReference>